<name>A0A6J6BHZ9_9ZZZZ</name>
<dbReference type="GO" id="GO:0047661">
    <property type="term" value="F:amino-acid racemase activity"/>
    <property type="evidence" value="ECO:0007669"/>
    <property type="project" value="InterPro"/>
</dbReference>
<dbReference type="AlphaFoldDB" id="A0A6J6BHZ9"/>
<dbReference type="Pfam" id="PF01177">
    <property type="entry name" value="Asp_Glu_race"/>
    <property type="match status" value="1"/>
</dbReference>
<dbReference type="PANTHER" id="PTHR28047:SF5">
    <property type="entry name" value="PROTEIN DCG1"/>
    <property type="match status" value="1"/>
</dbReference>
<comment type="similarity">
    <text evidence="1">Belongs to the HyuE racemase family.</text>
</comment>
<gene>
    <name evidence="2" type="ORF">UFOPK1419_00477</name>
</gene>
<evidence type="ECO:0000313" key="2">
    <source>
        <dbReference type="EMBL" id="CAB4538029.1"/>
    </source>
</evidence>
<dbReference type="InterPro" id="IPR001920">
    <property type="entry name" value="Asp/Glu_race"/>
</dbReference>
<dbReference type="SUPFAM" id="SSF53681">
    <property type="entry name" value="Aspartate/glutamate racemase"/>
    <property type="match status" value="1"/>
</dbReference>
<protein>
    <submittedName>
        <fullName evidence="2">Unannotated protein</fullName>
    </submittedName>
</protein>
<dbReference type="InterPro" id="IPR053714">
    <property type="entry name" value="Iso_Racemase_Enz_sf"/>
</dbReference>
<proteinExistence type="inferred from homology"/>
<sequence>MSRRLLWINPVGFDAYDKPISDALRDEAYPDTRIDVCSLKGVKMQHLEYNAYEMVAAGPTMGAIRWGEEQGYDAAVIGCFYDPFLRAGRELTTKMAVTAPAEACLHIASTLGERISILVGRSKWIPEMHENVVKYGFEDRFASFRKLRMTVSEFQQDPACTEERILEEARKAVEEDGADVIVLGCTIEFGFYKKVQEELGVPVIDAIVAPLRYAEMLADIRLRQNWGISNALGYETPDRAEMDAWVPIIEPNIYRDPRG</sequence>
<reference evidence="2" key="1">
    <citation type="submission" date="2020-05" db="EMBL/GenBank/DDBJ databases">
        <authorList>
            <person name="Chiriac C."/>
            <person name="Salcher M."/>
            <person name="Ghai R."/>
            <person name="Kavagutti S V."/>
        </authorList>
    </citation>
    <scope>NUCLEOTIDE SEQUENCE</scope>
</reference>
<dbReference type="Gene3D" id="3.40.50.12500">
    <property type="match status" value="1"/>
</dbReference>
<accession>A0A6J6BHZ9</accession>
<dbReference type="InterPro" id="IPR052186">
    <property type="entry name" value="Hydantoin_racemase-like"/>
</dbReference>
<organism evidence="2">
    <name type="scientific">freshwater metagenome</name>
    <dbReference type="NCBI Taxonomy" id="449393"/>
    <lineage>
        <taxon>unclassified sequences</taxon>
        <taxon>metagenomes</taxon>
        <taxon>ecological metagenomes</taxon>
    </lineage>
</organism>
<dbReference type="EMBL" id="CAEZSK010000046">
    <property type="protein sequence ID" value="CAB4538029.1"/>
    <property type="molecule type" value="Genomic_DNA"/>
</dbReference>
<dbReference type="InterPro" id="IPR015942">
    <property type="entry name" value="Asp/Glu/hydantoin_racemase"/>
</dbReference>
<evidence type="ECO:0000256" key="1">
    <source>
        <dbReference type="ARBA" id="ARBA00038414"/>
    </source>
</evidence>
<dbReference type="PANTHER" id="PTHR28047">
    <property type="entry name" value="PROTEIN DCG1"/>
    <property type="match status" value="1"/>
</dbReference>